<evidence type="ECO:0000313" key="4">
    <source>
        <dbReference type="Proteomes" id="UP000428333"/>
    </source>
</evidence>
<name>A0A6A4LBQ7_9ERIC</name>
<feature type="signal peptide" evidence="1">
    <location>
        <begin position="1"/>
        <end position="29"/>
    </location>
</feature>
<dbReference type="InterPro" id="IPR056122">
    <property type="entry name" value="DUF7705"/>
</dbReference>
<dbReference type="PROSITE" id="PS51257">
    <property type="entry name" value="PROKAR_LIPOPROTEIN"/>
    <property type="match status" value="1"/>
</dbReference>
<organism evidence="3 4">
    <name type="scientific">Rhododendron williamsianum</name>
    <dbReference type="NCBI Taxonomy" id="262921"/>
    <lineage>
        <taxon>Eukaryota</taxon>
        <taxon>Viridiplantae</taxon>
        <taxon>Streptophyta</taxon>
        <taxon>Embryophyta</taxon>
        <taxon>Tracheophyta</taxon>
        <taxon>Spermatophyta</taxon>
        <taxon>Magnoliopsida</taxon>
        <taxon>eudicotyledons</taxon>
        <taxon>Gunneridae</taxon>
        <taxon>Pentapetalae</taxon>
        <taxon>asterids</taxon>
        <taxon>Ericales</taxon>
        <taxon>Ericaceae</taxon>
        <taxon>Ericoideae</taxon>
        <taxon>Rhodoreae</taxon>
        <taxon>Rhododendron</taxon>
    </lineage>
</organism>
<proteinExistence type="predicted"/>
<dbReference type="EMBL" id="QEFC01001440">
    <property type="protein sequence ID" value="KAE9458006.1"/>
    <property type="molecule type" value="Genomic_DNA"/>
</dbReference>
<evidence type="ECO:0000259" key="2">
    <source>
        <dbReference type="Pfam" id="PF24804"/>
    </source>
</evidence>
<reference evidence="3 4" key="1">
    <citation type="journal article" date="2019" name="Genome Biol. Evol.">
        <title>The Rhododendron genome and chromosomal organization provide insight into shared whole-genome duplications across the heath family (Ericaceae).</title>
        <authorList>
            <person name="Soza V.L."/>
            <person name="Lindsley D."/>
            <person name="Waalkes A."/>
            <person name="Ramage E."/>
            <person name="Patwardhan R.P."/>
            <person name="Burton J.N."/>
            <person name="Adey A."/>
            <person name="Kumar A."/>
            <person name="Qiu R."/>
            <person name="Shendure J."/>
            <person name="Hall B."/>
        </authorList>
    </citation>
    <scope>NUCLEOTIDE SEQUENCE [LARGE SCALE GENOMIC DNA]</scope>
    <source>
        <strain evidence="3">RSF 1966-606</strain>
    </source>
</reference>
<gene>
    <name evidence="3" type="ORF">C3L33_10090</name>
</gene>
<evidence type="ECO:0000256" key="1">
    <source>
        <dbReference type="SAM" id="SignalP"/>
    </source>
</evidence>
<feature type="chain" id="PRO_5025420894" description="DUF7705 domain-containing protein" evidence="1">
    <location>
        <begin position="30"/>
        <end position="283"/>
    </location>
</feature>
<dbReference type="PANTHER" id="PTHR33916">
    <property type="entry name" value="EXPANSIN-LIKE EG45 DOMAIN-CONTAINING PROTEIN"/>
    <property type="match status" value="1"/>
</dbReference>
<sequence>MRSDVIMWLLQFCCLSVFLFSCLTSTVLAEEVYTSAIGDSGMRRDGLRVAIEAWNQCNEVGEEAPNMGSPRVADCFDVDNSTSPRSKVTKFQSEIHSRRKTRKESEKPILPHGHRKLLEEQWPTLQWGCHNGCHEIQEMIINPDLHSNCNSDNLSNCPPYHTFANGTRIHRTDKDNYPYEAYHMYCSPGNAKYTEEPNSFCDPYSNPQAQEILQIVPHPVWGEYGYPTKKGDGWIGDPRTWELDVGKLSQALYFYQDPGTKPVDRIGRRLTWELKCTSMATKP</sequence>
<feature type="non-terminal residue" evidence="3">
    <location>
        <position position="1"/>
    </location>
</feature>
<comment type="caution">
    <text evidence="3">The sequence shown here is derived from an EMBL/GenBank/DDBJ whole genome shotgun (WGS) entry which is preliminary data.</text>
</comment>
<dbReference type="Proteomes" id="UP000428333">
    <property type="component" value="Linkage Group LG06"/>
</dbReference>
<keyword evidence="4" id="KW-1185">Reference proteome</keyword>
<keyword evidence="1" id="KW-0732">Signal</keyword>
<feature type="domain" description="DUF7705" evidence="2">
    <location>
        <begin position="137"/>
        <end position="266"/>
    </location>
</feature>
<dbReference type="OrthoDB" id="1901892at2759"/>
<dbReference type="AlphaFoldDB" id="A0A6A4LBQ7"/>
<evidence type="ECO:0000313" key="3">
    <source>
        <dbReference type="EMBL" id="KAE9458006.1"/>
    </source>
</evidence>
<protein>
    <recommendedName>
        <fullName evidence="2">DUF7705 domain-containing protein</fullName>
    </recommendedName>
</protein>
<feature type="domain" description="DUF7705" evidence="2">
    <location>
        <begin position="34"/>
        <end position="95"/>
    </location>
</feature>
<dbReference type="PANTHER" id="PTHR33916:SF7">
    <property type="entry name" value="NEPROSIN DOMAIN-CONTAINING PROTEIN"/>
    <property type="match status" value="1"/>
</dbReference>
<dbReference type="Pfam" id="PF24804">
    <property type="entry name" value="DUF7705"/>
    <property type="match status" value="2"/>
</dbReference>
<accession>A0A6A4LBQ7</accession>